<feature type="transmembrane region" description="Helical" evidence="1">
    <location>
        <begin position="233"/>
        <end position="252"/>
    </location>
</feature>
<evidence type="ECO:0000313" key="5">
    <source>
        <dbReference type="Proteomes" id="UP000748067"/>
    </source>
</evidence>
<dbReference type="OrthoDB" id="7216522at2"/>
<evidence type="ECO:0000256" key="1">
    <source>
        <dbReference type="SAM" id="Phobius"/>
    </source>
</evidence>
<keyword evidence="1" id="KW-0812">Transmembrane</keyword>
<reference evidence="3 4" key="2">
    <citation type="submission" date="2016-10" db="EMBL/GenBank/DDBJ databases">
        <authorList>
            <person name="de Groot N.N."/>
        </authorList>
    </citation>
    <scope>NUCLEOTIDE SEQUENCE [LARGE SCALE GENOMIC DNA]</scope>
    <source>
        <strain evidence="3 4">BS2772</strain>
    </source>
</reference>
<dbReference type="Proteomes" id="UP000182470">
    <property type="component" value="Chromosome I"/>
</dbReference>
<evidence type="ECO:0000313" key="2">
    <source>
        <dbReference type="EMBL" id="KAF2407579.1"/>
    </source>
</evidence>
<sequence>MTSTRTSVFTGVLLASVATLGWALNFIAPYVTGDYSLYDLMAVRFLLVGVLGVCGMILRRAQLRLLSPGQCWLAAALGASGCLAYGVCIAAGVMFGGPVLTPACVGMVPVLLALVGNARNKTVPWLRLTAPLLCLTVGLLLSNISSLHQPALSAVSWLAGLFFSLSAVALWLGFSVVNQKHLTTLPAQATGLWTALMLVGAGGTAACLLPVLYAFDLLQLPTLGFGLPQAGALYAWSLIIAVMSTVAGAWAWNAATRRLPMVLSGQLIALESLFATLLGLWFHGRGPSVMEATGLAAVLVGVVLAVRIILTGATPVLTLNTDGRPNDDLHPRLTCTARNL</sequence>
<feature type="transmembrane region" description="Helical" evidence="1">
    <location>
        <begin position="40"/>
        <end position="59"/>
    </location>
</feature>
<proteinExistence type="predicted"/>
<dbReference type="InterPro" id="IPR037185">
    <property type="entry name" value="EmrE-like"/>
</dbReference>
<dbReference type="RefSeq" id="WP_083358600.1">
    <property type="nucleotide sequence ID" value="NZ_JXDI01000002.1"/>
</dbReference>
<evidence type="ECO:0000313" key="4">
    <source>
        <dbReference type="Proteomes" id="UP000182470"/>
    </source>
</evidence>
<feature type="transmembrane region" description="Helical" evidence="1">
    <location>
        <begin position="157"/>
        <end position="177"/>
    </location>
</feature>
<feature type="transmembrane region" description="Helical" evidence="1">
    <location>
        <begin position="259"/>
        <end position="282"/>
    </location>
</feature>
<feature type="transmembrane region" description="Helical" evidence="1">
    <location>
        <begin position="189"/>
        <end position="213"/>
    </location>
</feature>
<keyword evidence="5" id="KW-1185">Reference proteome</keyword>
<dbReference type="EMBL" id="JXDI01000002">
    <property type="protein sequence ID" value="KAF2407579.1"/>
    <property type="molecule type" value="Genomic_DNA"/>
</dbReference>
<keyword evidence="1" id="KW-1133">Transmembrane helix</keyword>
<feature type="transmembrane region" description="Helical" evidence="1">
    <location>
        <begin position="7"/>
        <end position="28"/>
    </location>
</feature>
<organism evidence="3 4">
    <name type="scientific">Pseudomonas antarctica</name>
    <dbReference type="NCBI Taxonomy" id="219572"/>
    <lineage>
        <taxon>Bacteria</taxon>
        <taxon>Pseudomonadati</taxon>
        <taxon>Pseudomonadota</taxon>
        <taxon>Gammaproteobacteria</taxon>
        <taxon>Pseudomonadales</taxon>
        <taxon>Pseudomonadaceae</taxon>
        <taxon>Pseudomonas</taxon>
    </lineage>
</organism>
<reference evidence="2 5" key="1">
    <citation type="submission" date="2015-01" db="EMBL/GenBank/DDBJ databases">
        <title>Genome Sequence of Pseudomonas antarctica CMS 35.</title>
        <authorList>
            <person name="Voget S."/>
            <person name="Chow J."/>
            <person name="Daniel R."/>
            <person name="Streit W."/>
        </authorList>
    </citation>
    <scope>NUCLEOTIDE SEQUENCE [LARGE SCALE GENOMIC DNA]</scope>
    <source>
        <strain evidence="2 5">CMS 35</strain>
    </source>
</reference>
<dbReference type="SUPFAM" id="SSF103481">
    <property type="entry name" value="Multidrug resistance efflux transporter EmrE"/>
    <property type="match status" value="1"/>
</dbReference>
<dbReference type="Proteomes" id="UP000748067">
    <property type="component" value="Unassembled WGS sequence"/>
</dbReference>
<name>A0A1H0AXU3_9PSED</name>
<accession>A0A1H0AXU3</accession>
<feature type="transmembrane region" description="Helical" evidence="1">
    <location>
        <begin position="294"/>
        <end position="317"/>
    </location>
</feature>
<feature type="transmembrane region" description="Helical" evidence="1">
    <location>
        <begin position="71"/>
        <end position="93"/>
    </location>
</feature>
<protein>
    <submittedName>
        <fullName evidence="3">EamA-like transporter family protein</fullName>
    </submittedName>
    <submittedName>
        <fullName evidence="2">Inner membrane protein YtfF</fullName>
    </submittedName>
</protein>
<keyword evidence="1" id="KW-0472">Membrane</keyword>
<evidence type="ECO:0000313" key="3">
    <source>
        <dbReference type="EMBL" id="SDN38208.1"/>
    </source>
</evidence>
<feature type="transmembrane region" description="Helical" evidence="1">
    <location>
        <begin position="125"/>
        <end position="145"/>
    </location>
</feature>
<gene>
    <name evidence="2" type="primary">ytfF</name>
    <name evidence="2" type="ORF">PSAN_45090</name>
    <name evidence="3" type="ORF">SAMN04490179_3965</name>
</gene>
<feature type="transmembrane region" description="Helical" evidence="1">
    <location>
        <begin position="99"/>
        <end position="118"/>
    </location>
</feature>
<dbReference type="EMBL" id="LT629704">
    <property type="protein sequence ID" value="SDN38208.1"/>
    <property type="molecule type" value="Genomic_DNA"/>
</dbReference>
<dbReference type="AlphaFoldDB" id="A0A1H0AXU3"/>